<accession>A0A2T4CD91</accession>
<evidence type="ECO:0000313" key="1">
    <source>
        <dbReference type="EMBL" id="PTB79541.1"/>
    </source>
</evidence>
<name>A0A2T4CD91_TRILO</name>
<reference evidence="1 2" key="1">
    <citation type="submission" date="2016-07" db="EMBL/GenBank/DDBJ databases">
        <title>Multiple horizontal gene transfer events from other fungi enriched the ability of initially mycotrophic Trichoderma (Ascomycota) to feed on dead plant biomass.</title>
        <authorList>
            <consortium name="DOE Joint Genome Institute"/>
            <person name="Aerts A."/>
            <person name="Atanasova L."/>
            <person name="Chenthamara K."/>
            <person name="Zhang J."/>
            <person name="Grujic M."/>
            <person name="Henrissat B."/>
            <person name="Kuo A."/>
            <person name="Salamov A."/>
            <person name="Lipzen A."/>
            <person name="Labutti K."/>
            <person name="Barry K."/>
            <person name="Miao Y."/>
            <person name="Rahimi M.J."/>
            <person name="Shen Q."/>
            <person name="Grigoriev I.V."/>
            <person name="Kubicek C.P."/>
            <person name="Druzhinina I.S."/>
        </authorList>
    </citation>
    <scope>NUCLEOTIDE SEQUENCE [LARGE SCALE GENOMIC DNA]</scope>
    <source>
        <strain evidence="1 2">ATCC 18648</strain>
    </source>
</reference>
<sequence>MERCMKRMQFLAPFAAPSAGSAPYYMLLSGDGVGALHSGVWCGVRTKVRFIVHHALCPFFLRCGRTIYYIVRLEDAASVARVGRRWCFVSQAQEEAPLWFHLFWASASEAWVSPDNSIDSEPHSRSSYLVRSLT</sequence>
<keyword evidence="2" id="KW-1185">Reference proteome</keyword>
<dbReference type="AlphaFoldDB" id="A0A2T4CD91"/>
<organism evidence="1 2">
    <name type="scientific">Trichoderma longibrachiatum ATCC 18648</name>
    <dbReference type="NCBI Taxonomy" id="983965"/>
    <lineage>
        <taxon>Eukaryota</taxon>
        <taxon>Fungi</taxon>
        <taxon>Dikarya</taxon>
        <taxon>Ascomycota</taxon>
        <taxon>Pezizomycotina</taxon>
        <taxon>Sordariomycetes</taxon>
        <taxon>Hypocreomycetidae</taxon>
        <taxon>Hypocreales</taxon>
        <taxon>Hypocreaceae</taxon>
        <taxon>Trichoderma</taxon>
    </lineage>
</organism>
<gene>
    <name evidence="1" type="ORF">M440DRAFT_1172160</name>
</gene>
<proteinExistence type="predicted"/>
<evidence type="ECO:0000313" key="2">
    <source>
        <dbReference type="Proteomes" id="UP000240760"/>
    </source>
</evidence>
<dbReference type="EMBL" id="KZ679128">
    <property type="protein sequence ID" value="PTB79541.1"/>
    <property type="molecule type" value="Genomic_DNA"/>
</dbReference>
<dbReference type="Proteomes" id="UP000240760">
    <property type="component" value="Unassembled WGS sequence"/>
</dbReference>
<protein>
    <submittedName>
        <fullName evidence="1">Uncharacterized protein</fullName>
    </submittedName>
</protein>